<proteinExistence type="predicted"/>
<feature type="compositionally biased region" description="Basic residues" evidence="1">
    <location>
        <begin position="40"/>
        <end position="50"/>
    </location>
</feature>
<gene>
    <name evidence="3" type="ORF">GU90_05760</name>
</gene>
<dbReference type="InterPro" id="IPR015890">
    <property type="entry name" value="Chorismate_C"/>
</dbReference>
<keyword evidence="4" id="KW-1185">Reference proteome</keyword>
<evidence type="ECO:0000256" key="1">
    <source>
        <dbReference type="SAM" id="MobiDB-lite"/>
    </source>
</evidence>
<accession>A0A073BBZ0</accession>
<evidence type="ECO:0000259" key="2">
    <source>
        <dbReference type="Pfam" id="PF00425"/>
    </source>
</evidence>
<name>A0A073BBZ0_9PSEU</name>
<dbReference type="EMBL" id="JNVU01000014">
    <property type="protein sequence ID" value="KEI45284.1"/>
    <property type="molecule type" value="Genomic_DNA"/>
</dbReference>
<feature type="region of interest" description="Disordered" evidence="1">
    <location>
        <begin position="34"/>
        <end position="68"/>
    </location>
</feature>
<organism evidence="3 4">
    <name type="scientific">Saccharopolyspora rectivirgula</name>
    <dbReference type="NCBI Taxonomy" id="28042"/>
    <lineage>
        <taxon>Bacteria</taxon>
        <taxon>Bacillati</taxon>
        <taxon>Actinomycetota</taxon>
        <taxon>Actinomycetes</taxon>
        <taxon>Pseudonocardiales</taxon>
        <taxon>Pseudonocardiaceae</taxon>
        <taxon>Saccharopolyspora</taxon>
    </lineage>
</organism>
<dbReference type="PANTHER" id="PTHR42839">
    <property type="entry name" value="ISOCHORISMATE SYNTHASE ENTC"/>
    <property type="match status" value="1"/>
</dbReference>
<protein>
    <recommendedName>
        <fullName evidence="2">Chorismate-utilising enzyme C-terminal domain-containing protein</fullName>
    </recommendedName>
</protein>
<dbReference type="STRING" id="28042.GU90_05760"/>
<dbReference type="AlphaFoldDB" id="A0A073BBZ0"/>
<dbReference type="PANTHER" id="PTHR42839:SF2">
    <property type="entry name" value="ISOCHORISMATE SYNTHASE ENTC"/>
    <property type="match status" value="1"/>
</dbReference>
<reference evidence="3 4" key="1">
    <citation type="submission" date="2014-06" db="EMBL/GenBank/DDBJ databases">
        <title>Saccharopolyspora rectivirgula DSM-43113 Genome sequencing.</title>
        <authorList>
            <person name="Barrera C."/>
            <person name="Millon L."/>
            <person name="Rognon B."/>
            <person name="Zaugg C."/>
            <person name="Monod M."/>
        </authorList>
    </citation>
    <scope>NUCLEOTIDE SEQUENCE [LARGE SCALE GENOMIC DNA]</scope>
    <source>
        <strain evidence="3 4">DSM 43113</strain>
    </source>
</reference>
<feature type="compositionally biased region" description="Low complexity" evidence="1">
    <location>
        <begin position="51"/>
        <end position="61"/>
    </location>
</feature>
<evidence type="ECO:0000313" key="4">
    <source>
        <dbReference type="Proteomes" id="UP000031419"/>
    </source>
</evidence>
<dbReference type="Gene3D" id="3.60.120.10">
    <property type="entry name" value="Anthranilate synthase"/>
    <property type="match status" value="1"/>
</dbReference>
<feature type="region of interest" description="Disordered" evidence="1">
    <location>
        <begin position="104"/>
        <end position="132"/>
    </location>
</feature>
<evidence type="ECO:0000313" key="3">
    <source>
        <dbReference type="EMBL" id="KEI45284.1"/>
    </source>
</evidence>
<feature type="domain" description="Chorismate-utilising enzyme C-terminal" evidence="2">
    <location>
        <begin position="3"/>
        <end position="119"/>
    </location>
</feature>
<dbReference type="Proteomes" id="UP000031419">
    <property type="component" value="Unassembled WGS sequence"/>
</dbReference>
<dbReference type="eggNOG" id="COG1169">
    <property type="taxonomic scope" value="Bacteria"/>
</dbReference>
<sequence length="132" mass="13311">MRNAAHLITGITGELADRDASPLRLVAAAHPAAALGGPRRTGRAGHRRARAAGPRALRGPGRLDGNGNGDLGSALRCAQIETAATRAGGGTRGGGRVRLLAGCGIVPDSEPDSEVAGTEAEPQPVREALEGR</sequence>
<dbReference type="RefSeq" id="WP_269077829.1">
    <property type="nucleotide sequence ID" value="NZ_JAJUIW010000009.1"/>
</dbReference>
<comment type="caution">
    <text evidence="3">The sequence shown here is derived from an EMBL/GenBank/DDBJ whole genome shotgun (WGS) entry which is preliminary data.</text>
</comment>
<dbReference type="SUPFAM" id="SSF56322">
    <property type="entry name" value="ADC synthase"/>
    <property type="match status" value="1"/>
</dbReference>
<dbReference type="InterPro" id="IPR005801">
    <property type="entry name" value="ADC_synthase"/>
</dbReference>
<dbReference type="Pfam" id="PF00425">
    <property type="entry name" value="Chorismate_bind"/>
    <property type="match status" value="1"/>
</dbReference>